<evidence type="ECO:0000259" key="15">
    <source>
        <dbReference type="PROSITE" id="PS50280"/>
    </source>
</evidence>
<comment type="catalytic activity">
    <reaction evidence="13">
        <text>N(6),N(6)-dimethyl-L-lysyl(4)-[histone H3] + S-adenosyl-L-methionine = N(6),N(6),N(6)-trimethyl-L-lysyl(4)-[histone H3] + S-adenosyl-L-homocysteine + H(+)</text>
        <dbReference type="Rhea" id="RHEA:60272"/>
        <dbReference type="Rhea" id="RHEA-COMP:15537"/>
        <dbReference type="Rhea" id="RHEA-COMP:15540"/>
        <dbReference type="ChEBI" id="CHEBI:15378"/>
        <dbReference type="ChEBI" id="CHEBI:57856"/>
        <dbReference type="ChEBI" id="CHEBI:59789"/>
        <dbReference type="ChEBI" id="CHEBI:61961"/>
        <dbReference type="ChEBI" id="CHEBI:61976"/>
    </reaction>
</comment>
<evidence type="ECO:0000256" key="1">
    <source>
        <dbReference type="ARBA" id="ARBA00004123"/>
    </source>
</evidence>
<evidence type="ECO:0000256" key="7">
    <source>
        <dbReference type="ARBA" id="ARBA00022884"/>
    </source>
</evidence>
<dbReference type="EC" id="2.1.1.354" evidence="2"/>
<dbReference type="SUPFAM" id="SSF55277">
    <property type="entry name" value="GYF domain"/>
    <property type="match status" value="1"/>
</dbReference>
<dbReference type="Gramene" id="mRNA:HanXRQr2_Chr08g0341641">
    <property type="protein sequence ID" value="mRNA:HanXRQr2_Chr08g0341641"/>
    <property type="gene ID" value="HanXRQr2_Chr08g0341641"/>
</dbReference>
<dbReference type="GO" id="GO:0042800">
    <property type="term" value="F:histone H3K4 methyltransferase activity"/>
    <property type="evidence" value="ECO:0000318"/>
    <property type="project" value="GO_Central"/>
</dbReference>
<feature type="region of interest" description="Disordered" evidence="14">
    <location>
        <begin position="1"/>
        <end position="22"/>
    </location>
</feature>
<feature type="compositionally biased region" description="Polar residues" evidence="14">
    <location>
        <begin position="313"/>
        <end position="324"/>
    </location>
</feature>
<keyword evidence="4 18" id="KW-0808">Transferase</keyword>
<evidence type="ECO:0000256" key="14">
    <source>
        <dbReference type="SAM" id="MobiDB-lite"/>
    </source>
</evidence>
<dbReference type="Proteomes" id="UP000215914">
    <property type="component" value="Unassembled WGS sequence"/>
</dbReference>
<dbReference type="Pfam" id="PF00856">
    <property type="entry name" value="SET"/>
    <property type="match status" value="1"/>
</dbReference>
<evidence type="ECO:0000259" key="17">
    <source>
        <dbReference type="PROSITE" id="PS50868"/>
    </source>
</evidence>
<dbReference type="SMART" id="SM00317">
    <property type="entry name" value="SET"/>
    <property type="match status" value="1"/>
</dbReference>
<evidence type="ECO:0000313" key="19">
    <source>
        <dbReference type="Proteomes" id="UP000215914"/>
    </source>
</evidence>
<dbReference type="SUPFAM" id="SSF82199">
    <property type="entry name" value="SET domain"/>
    <property type="match status" value="1"/>
</dbReference>
<organism evidence="18 19">
    <name type="scientific">Helianthus annuus</name>
    <name type="common">Common sunflower</name>
    <dbReference type="NCBI Taxonomy" id="4232"/>
    <lineage>
        <taxon>Eukaryota</taxon>
        <taxon>Viridiplantae</taxon>
        <taxon>Streptophyta</taxon>
        <taxon>Embryophyta</taxon>
        <taxon>Tracheophyta</taxon>
        <taxon>Spermatophyta</taxon>
        <taxon>Magnoliopsida</taxon>
        <taxon>eudicotyledons</taxon>
        <taxon>Gunneridae</taxon>
        <taxon>Pentapetalae</taxon>
        <taxon>asterids</taxon>
        <taxon>campanulids</taxon>
        <taxon>Asterales</taxon>
        <taxon>Asteraceae</taxon>
        <taxon>Asteroideae</taxon>
        <taxon>Heliantheae alliance</taxon>
        <taxon>Heliantheae</taxon>
        <taxon>Helianthus</taxon>
    </lineage>
</organism>
<protein>
    <recommendedName>
        <fullName evidence="2">[histone H3]-lysine(4) N-trimethyltransferase</fullName>
        <ecNumber evidence="2">2.1.1.354</ecNumber>
    </recommendedName>
</protein>
<gene>
    <name evidence="18" type="ORF">HanXRQr2_Chr08g0341641</name>
</gene>
<dbReference type="GO" id="GO:0048188">
    <property type="term" value="C:Set1C/COMPASS complex"/>
    <property type="evidence" value="ECO:0000318"/>
    <property type="project" value="GO_Central"/>
</dbReference>
<evidence type="ECO:0000256" key="6">
    <source>
        <dbReference type="ARBA" id="ARBA00022853"/>
    </source>
</evidence>
<dbReference type="InterPro" id="IPR044570">
    <property type="entry name" value="Set1-like"/>
</dbReference>
<name>A0A9K3IEX8_HELAN</name>
<feature type="region of interest" description="Disordered" evidence="14">
    <location>
        <begin position="485"/>
        <end position="514"/>
    </location>
</feature>
<feature type="compositionally biased region" description="Basic and acidic residues" evidence="14">
    <location>
        <begin position="485"/>
        <end position="498"/>
    </location>
</feature>
<dbReference type="InterPro" id="IPR037841">
    <property type="entry name" value="SET_SETD1A/B"/>
</dbReference>
<reference evidence="18" key="2">
    <citation type="submission" date="2020-06" db="EMBL/GenBank/DDBJ databases">
        <title>Helianthus annuus Genome sequencing and assembly Release 2.</title>
        <authorList>
            <person name="Gouzy J."/>
            <person name="Langlade N."/>
            <person name="Munos S."/>
        </authorList>
    </citation>
    <scope>NUCLEOTIDE SEQUENCE</scope>
    <source>
        <tissue evidence="18">Leaves</tissue>
    </source>
</reference>
<evidence type="ECO:0000256" key="12">
    <source>
        <dbReference type="ARBA" id="ARBA00047583"/>
    </source>
</evidence>
<dbReference type="Gene3D" id="3.30.1490.40">
    <property type="match status" value="2"/>
</dbReference>
<feature type="compositionally biased region" description="Polar residues" evidence="14">
    <location>
        <begin position="499"/>
        <end position="514"/>
    </location>
</feature>
<dbReference type="PROSITE" id="PS50829">
    <property type="entry name" value="GYF"/>
    <property type="match status" value="1"/>
</dbReference>
<dbReference type="InterPro" id="IPR003616">
    <property type="entry name" value="Post-SET_dom"/>
</dbReference>
<dbReference type="InterPro" id="IPR046341">
    <property type="entry name" value="SET_dom_sf"/>
</dbReference>
<accession>A0A9K3IEX8</accession>
<keyword evidence="10" id="KW-0539">Nucleus</keyword>
<dbReference type="GO" id="GO:0003723">
    <property type="term" value="F:RNA binding"/>
    <property type="evidence" value="ECO:0007669"/>
    <property type="project" value="UniProtKB-KW"/>
</dbReference>
<keyword evidence="7" id="KW-0694">RNA-binding</keyword>
<reference evidence="18" key="1">
    <citation type="journal article" date="2017" name="Nature">
        <title>The sunflower genome provides insights into oil metabolism, flowering and Asterid evolution.</title>
        <authorList>
            <person name="Badouin H."/>
            <person name="Gouzy J."/>
            <person name="Grassa C.J."/>
            <person name="Murat F."/>
            <person name="Staton S.E."/>
            <person name="Cottret L."/>
            <person name="Lelandais-Briere C."/>
            <person name="Owens G.L."/>
            <person name="Carrere S."/>
            <person name="Mayjonade B."/>
            <person name="Legrand L."/>
            <person name="Gill N."/>
            <person name="Kane N.C."/>
            <person name="Bowers J.E."/>
            <person name="Hubner S."/>
            <person name="Bellec A."/>
            <person name="Berard A."/>
            <person name="Berges H."/>
            <person name="Blanchet N."/>
            <person name="Boniface M.C."/>
            <person name="Brunel D."/>
            <person name="Catrice O."/>
            <person name="Chaidir N."/>
            <person name="Claudel C."/>
            <person name="Donnadieu C."/>
            <person name="Faraut T."/>
            <person name="Fievet G."/>
            <person name="Helmstetter N."/>
            <person name="King M."/>
            <person name="Knapp S.J."/>
            <person name="Lai Z."/>
            <person name="Le Paslier M.C."/>
            <person name="Lippi Y."/>
            <person name="Lorenzon L."/>
            <person name="Mandel J.R."/>
            <person name="Marage G."/>
            <person name="Marchand G."/>
            <person name="Marquand E."/>
            <person name="Bret-Mestries E."/>
            <person name="Morien E."/>
            <person name="Nambeesan S."/>
            <person name="Nguyen T."/>
            <person name="Pegot-Espagnet P."/>
            <person name="Pouilly N."/>
            <person name="Raftis F."/>
            <person name="Sallet E."/>
            <person name="Schiex T."/>
            <person name="Thomas J."/>
            <person name="Vandecasteele C."/>
            <person name="Vares D."/>
            <person name="Vear F."/>
            <person name="Vautrin S."/>
            <person name="Crespi M."/>
            <person name="Mangin B."/>
            <person name="Burke J.M."/>
            <person name="Salse J."/>
            <person name="Munos S."/>
            <person name="Vincourt P."/>
            <person name="Rieseberg L.H."/>
            <person name="Langlade N.B."/>
        </authorList>
    </citation>
    <scope>NUCLEOTIDE SEQUENCE</scope>
    <source>
        <tissue evidence="18">Leaves</tissue>
    </source>
</reference>
<evidence type="ECO:0000313" key="18">
    <source>
        <dbReference type="EMBL" id="KAF5795603.1"/>
    </source>
</evidence>
<dbReference type="InterPro" id="IPR035445">
    <property type="entry name" value="GYF-like_dom_sf"/>
</dbReference>
<dbReference type="AlphaFoldDB" id="A0A9K3IEX8"/>
<keyword evidence="3 18" id="KW-0489">Methyltransferase</keyword>
<evidence type="ECO:0000256" key="5">
    <source>
        <dbReference type="ARBA" id="ARBA00022691"/>
    </source>
</evidence>
<feature type="domain" description="Post-SET" evidence="17">
    <location>
        <begin position="1047"/>
        <end position="1063"/>
    </location>
</feature>
<dbReference type="PROSITE" id="PS50280">
    <property type="entry name" value="SET"/>
    <property type="match status" value="1"/>
</dbReference>
<evidence type="ECO:0000256" key="2">
    <source>
        <dbReference type="ARBA" id="ARBA00012182"/>
    </source>
</evidence>
<evidence type="ECO:0000256" key="3">
    <source>
        <dbReference type="ARBA" id="ARBA00022603"/>
    </source>
</evidence>
<dbReference type="Pfam" id="PF02213">
    <property type="entry name" value="GYF"/>
    <property type="match status" value="1"/>
</dbReference>
<feature type="domain" description="SET" evidence="15">
    <location>
        <begin position="924"/>
        <end position="1041"/>
    </location>
</feature>
<dbReference type="SMART" id="SM00508">
    <property type="entry name" value="PostSET"/>
    <property type="match status" value="1"/>
</dbReference>
<feature type="region of interest" description="Disordered" evidence="14">
    <location>
        <begin position="608"/>
        <end position="631"/>
    </location>
</feature>
<comment type="catalytic activity">
    <reaction evidence="11">
        <text>L-lysyl(4)-[histone H3] + 3 S-adenosyl-L-methionine = N(6),N(6),N(6)-trimethyl-L-lysyl(4)-[histone H3] + 3 S-adenosyl-L-homocysteine + 3 H(+)</text>
        <dbReference type="Rhea" id="RHEA:60260"/>
        <dbReference type="Rhea" id="RHEA-COMP:15537"/>
        <dbReference type="Rhea" id="RHEA-COMP:15547"/>
        <dbReference type="ChEBI" id="CHEBI:15378"/>
        <dbReference type="ChEBI" id="CHEBI:29969"/>
        <dbReference type="ChEBI" id="CHEBI:57856"/>
        <dbReference type="ChEBI" id="CHEBI:59789"/>
        <dbReference type="ChEBI" id="CHEBI:61961"/>
        <dbReference type="EC" id="2.1.1.354"/>
    </reaction>
</comment>
<dbReference type="PROSITE" id="PS50868">
    <property type="entry name" value="POST_SET"/>
    <property type="match status" value="1"/>
</dbReference>
<dbReference type="InterPro" id="IPR003169">
    <property type="entry name" value="GYF"/>
</dbReference>
<dbReference type="Gene3D" id="2.170.270.10">
    <property type="entry name" value="SET domain"/>
    <property type="match status" value="1"/>
</dbReference>
<comment type="subcellular location">
    <subcellularLocation>
        <location evidence="1">Nucleus</location>
    </subcellularLocation>
</comment>
<feature type="region of interest" description="Disordered" evidence="14">
    <location>
        <begin position="308"/>
        <end position="331"/>
    </location>
</feature>
<feature type="compositionally biased region" description="Polar residues" evidence="14">
    <location>
        <begin position="1"/>
        <end position="13"/>
    </location>
</feature>
<dbReference type="InterPro" id="IPR001214">
    <property type="entry name" value="SET_dom"/>
</dbReference>
<feature type="domain" description="GYF" evidence="16">
    <location>
        <begin position="155"/>
        <end position="207"/>
    </location>
</feature>
<keyword evidence="8" id="KW-0805">Transcription regulation</keyword>
<keyword evidence="6" id="KW-0156">Chromatin regulator</keyword>
<dbReference type="EMBL" id="MNCJ02000323">
    <property type="protein sequence ID" value="KAF5795603.1"/>
    <property type="molecule type" value="Genomic_DNA"/>
</dbReference>
<dbReference type="CDD" id="cd19169">
    <property type="entry name" value="SET_SETD1"/>
    <property type="match status" value="1"/>
</dbReference>
<evidence type="ECO:0000259" key="16">
    <source>
        <dbReference type="PROSITE" id="PS50829"/>
    </source>
</evidence>
<dbReference type="PANTHER" id="PTHR45814">
    <property type="entry name" value="HISTONE-LYSINE N-METHYLTRANSFERASE SETD1"/>
    <property type="match status" value="1"/>
</dbReference>
<feature type="region of interest" description="Disordered" evidence="14">
    <location>
        <begin position="106"/>
        <end position="136"/>
    </location>
</feature>
<evidence type="ECO:0000256" key="13">
    <source>
        <dbReference type="ARBA" id="ARBA00049129"/>
    </source>
</evidence>
<keyword evidence="9" id="KW-0804">Transcription</keyword>
<keyword evidence="19" id="KW-1185">Reference proteome</keyword>
<evidence type="ECO:0000256" key="9">
    <source>
        <dbReference type="ARBA" id="ARBA00023163"/>
    </source>
</evidence>
<evidence type="ECO:0000256" key="8">
    <source>
        <dbReference type="ARBA" id="ARBA00023015"/>
    </source>
</evidence>
<dbReference type="OrthoDB" id="308383at2759"/>
<proteinExistence type="predicted"/>
<evidence type="ECO:0000256" key="10">
    <source>
        <dbReference type="ARBA" id="ARBA00023242"/>
    </source>
</evidence>
<keyword evidence="5" id="KW-0949">S-adenosyl-L-methionine</keyword>
<dbReference type="GO" id="GO:0032259">
    <property type="term" value="P:methylation"/>
    <property type="evidence" value="ECO:0007669"/>
    <property type="project" value="UniProtKB-KW"/>
</dbReference>
<sequence length="1063" mass="119681">MEPAMDTNSQANGGNDDANKKHVGYTQPAYVSGWMYVSEQGQYCGPYIQEQLFEGLSTNYLPEDLPVYPILCGNLGNPVPLKYFQQFPDHVATGFVYLSASVSSVKENSDKNPNESMDSKKGEVRTDADSISTQEIPKSEAANLTISFPSMSSEESCWFFEDDKGKKHGPHSLMELHSWLHYGYLKGSVMVYHSESKVMPCNLQSLICSWFTAGHESVSKANPKYNETELTDFMHNISEEVCSQLHSGIMKATRKVLLDEIISHVIMERVTAKKAEKHLKPEESKQIIKTCSSDGITFDTNQELEDCSGSEGVASQSVHKQTPPSKHVESSGTKKFVGSLEKTYTDFSRKLFDSCMQVIWNAVIYDSVADQISVWRKEKMWSSRNVVVESTEKLPELTEGIPVEDPEQLSKDDYPPGFEVTVKPEEVASKGDCFRDDDLEHIIEGVESDIHLSARMSLDQYIENLVDMEVRRVVKAKRKVQIKEVTVDPRAQRSHTDRSGVSNNSQTKSYQQSISVSRMPSSNWFANAFMKVYAHEDVVQNKHSRQLIVSKENSRTIVPQARLFRPSRAISSIPKIGIYVILAACRQKLHEFVLKEWLSITLKDAISKHSKSDHSSKKHKNLDTDMGGGNKRRKTTVEFQAAFDKYREQLRNGQSESQSTGSLEPSFGDVNYTYFRTRKSKKRKFASLSGQLKAGQLVETSRRRDHLTEHEVANKLVEYSTAAVLKYRATKQIMDSNFHGVQPSSSGVTYQNSVKVSTLRQESSKDIDPDFTVNAYDVGSQKVLAANSNVSKSLKVRKLKRKKYVDDAPEPVAIGGAKKIKNSKSKKSKTGPISIGCARCSISGWQWRKWSLHASPAERARFRGTHIINAAKYTTSAPEASAFSHLSNVKGLSARTNRVKLRSLLAAADGADLLKATQLKARKKRLRFQRSKIHDWGLVALEPIEAEDFVIEYVGELIRSRISDIRERHYEKMGIGSSYLFRLDDGYVVDATKRGGIARFINHSCEPNCYTKVISVDGQKKIFIYAKRHIVSGEEITYNYKFPLEENKIPCNCGSRRCRGSMN</sequence>
<dbReference type="PANTHER" id="PTHR45814:SF2">
    <property type="entry name" value="HISTONE-LYSINE N-METHYLTRANSFERASE SETD1"/>
    <property type="match status" value="1"/>
</dbReference>
<comment type="caution">
    <text evidence="18">The sequence shown here is derived from an EMBL/GenBank/DDBJ whole genome shotgun (WGS) entry which is preliminary data.</text>
</comment>
<evidence type="ECO:0000256" key="11">
    <source>
        <dbReference type="ARBA" id="ARBA00047571"/>
    </source>
</evidence>
<feature type="compositionally biased region" description="Basic and acidic residues" evidence="14">
    <location>
        <begin position="107"/>
        <end position="128"/>
    </location>
</feature>
<dbReference type="GO" id="GO:0140999">
    <property type="term" value="F:histone H3K4 trimethyltransferase activity"/>
    <property type="evidence" value="ECO:0007669"/>
    <property type="project" value="UniProtKB-EC"/>
</dbReference>
<evidence type="ECO:0000256" key="4">
    <source>
        <dbReference type="ARBA" id="ARBA00022679"/>
    </source>
</evidence>
<comment type="catalytic activity">
    <reaction evidence="12">
        <text>N(6)-methyl-L-lysyl(4)-[histone H3] + S-adenosyl-L-methionine = N(6),N(6)-dimethyl-L-lysyl(4)-[histone H3] + S-adenosyl-L-homocysteine + H(+)</text>
        <dbReference type="Rhea" id="RHEA:60268"/>
        <dbReference type="Rhea" id="RHEA-COMP:15540"/>
        <dbReference type="Rhea" id="RHEA-COMP:15543"/>
        <dbReference type="ChEBI" id="CHEBI:15378"/>
        <dbReference type="ChEBI" id="CHEBI:57856"/>
        <dbReference type="ChEBI" id="CHEBI:59789"/>
        <dbReference type="ChEBI" id="CHEBI:61929"/>
        <dbReference type="ChEBI" id="CHEBI:61976"/>
    </reaction>
</comment>